<dbReference type="PANTHER" id="PTHR30126">
    <property type="entry name" value="HTH-TYPE TRANSCRIPTIONAL REGULATOR"/>
    <property type="match status" value="1"/>
</dbReference>
<keyword evidence="7" id="KW-1185">Reference proteome</keyword>
<evidence type="ECO:0000256" key="2">
    <source>
        <dbReference type="ARBA" id="ARBA00023015"/>
    </source>
</evidence>
<sequence>MRASDRSRERDRDSEKHIDRYKEIQLRQLSTFCVAAKEGNFTKAARTLGLSAPTVWQQVRALEQRLKTTLMRRRGRNVVLTDDGRLLLELVQPHVSGLESLESLFAARQRMLPPELTVAAIPYLASTHLIEPVRRFADEHETARLTLRVLVWFQEVIRQVEQGQAELGVIFVDRGEARSPQLEYEFLRDLPLSLLTPKRHPLTRKRSISLKDIIEYPLIVPPEGAFARRTLDQLLSRGDLNQQARIVMETPLAEVIRHYVAAGMGVALLHVDEEPAKSAVYRRPLEGWDEGISISLVTRRGAHAAEPVEVFQRLLRDYFGVRQEDSKESGNSLTT</sequence>
<gene>
    <name evidence="6" type="primary">cmpR_1</name>
    <name evidence="6" type="ORF">Pan216_12320</name>
</gene>
<reference evidence="6 7" key="1">
    <citation type="submission" date="2019-02" db="EMBL/GenBank/DDBJ databases">
        <title>Deep-cultivation of Planctomycetes and their phenomic and genomic characterization uncovers novel biology.</title>
        <authorList>
            <person name="Wiegand S."/>
            <person name="Jogler M."/>
            <person name="Boedeker C."/>
            <person name="Pinto D."/>
            <person name="Vollmers J."/>
            <person name="Rivas-Marin E."/>
            <person name="Kohn T."/>
            <person name="Peeters S.H."/>
            <person name="Heuer A."/>
            <person name="Rast P."/>
            <person name="Oberbeckmann S."/>
            <person name="Bunk B."/>
            <person name="Jeske O."/>
            <person name="Meyerdierks A."/>
            <person name="Storesund J.E."/>
            <person name="Kallscheuer N."/>
            <person name="Luecker S."/>
            <person name="Lage O.M."/>
            <person name="Pohl T."/>
            <person name="Merkel B.J."/>
            <person name="Hornburger P."/>
            <person name="Mueller R.-W."/>
            <person name="Bruemmer F."/>
            <person name="Labrenz M."/>
            <person name="Spormann A.M."/>
            <person name="Op den Camp H."/>
            <person name="Overmann J."/>
            <person name="Amann R."/>
            <person name="Jetten M.S.M."/>
            <person name="Mascher T."/>
            <person name="Medema M.H."/>
            <person name="Devos D.P."/>
            <person name="Kaster A.-K."/>
            <person name="Ovreas L."/>
            <person name="Rohde M."/>
            <person name="Galperin M.Y."/>
            <person name="Jogler C."/>
        </authorList>
    </citation>
    <scope>NUCLEOTIDE SEQUENCE [LARGE SCALE GENOMIC DNA]</scope>
    <source>
        <strain evidence="6 7">Pan216</strain>
    </source>
</reference>
<dbReference type="Gene3D" id="1.10.10.10">
    <property type="entry name" value="Winged helix-like DNA-binding domain superfamily/Winged helix DNA-binding domain"/>
    <property type="match status" value="1"/>
</dbReference>
<dbReference type="Pfam" id="PF00126">
    <property type="entry name" value="HTH_1"/>
    <property type="match status" value="1"/>
</dbReference>
<dbReference type="InterPro" id="IPR005119">
    <property type="entry name" value="LysR_subst-bd"/>
</dbReference>
<evidence type="ECO:0000256" key="1">
    <source>
        <dbReference type="ARBA" id="ARBA00009437"/>
    </source>
</evidence>
<comment type="similarity">
    <text evidence="1">Belongs to the LysR transcriptional regulatory family.</text>
</comment>
<name>A0A518B085_9BACT</name>
<dbReference type="Pfam" id="PF03466">
    <property type="entry name" value="LysR_substrate"/>
    <property type="match status" value="1"/>
</dbReference>
<evidence type="ECO:0000256" key="3">
    <source>
        <dbReference type="ARBA" id="ARBA00023125"/>
    </source>
</evidence>
<dbReference type="CDD" id="cd05466">
    <property type="entry name" value="PBP2_LTTR_substrate"/>
    <property type="match status" value="1"/>
</dbReference>
<dbReference type="GO" id="GO:0000976">
    <property type="term" value="F:transcription cis-regulatory region binding"/>
    <property type="evidence" value="ECO:0007669"/>
    <property type="project" value="TreeGrafter"/>
</dbReference>
<dbReference type="InterPro" id="IPR036388">
    <property type="entry name" value="WH-like_DNA-bd_sf"/>
</dbReference>
<dbReference type="KEGG" id="knv:Pan216_12320"/>
<dbReference type="PROSITE" id="PS50931">
    <property type="entry name" value="HTH_LYSR"/>
    <property type="match status" value="1"/>
</dbReference>
<evidence type="ECO:0000313" key="7">
    <source>
        <dbReference type="Proteomes" id="UP000317093"/>
    </source>
</evidence>
<organism evidence="6 7">
    <name type="scientific">Kolteria novifilia</name>
    <dbReference type="NCBI Taxonomy" id="2527975"/>
    <lineage>
        <taxon>Bacteria</taxon>
        <taxon>Pseudomonadati</taxon>
        <taxon>Planctomycetota</taxon>
        <taxon>Planctomycetia</taxon>
        <taxon>Kolteriales</taxon>
        <taxon>Kolteriaceae</taxon>
        <taxon>Kolteria</taxon>
    </lineage>
</organism>
<evidence type="ECO:0000313" key="6">
    <source>
        <dbReference type="EMBL" id="QDU60393.1"/>
    </source>
</evidence>
<dbReference type="OrthoDB" id="263164at2"/>
<dbReference type="Gene3D" id="3.40.190.290">
    <property type="match status" value="1"/>
</dbReference>
<keyword evidence="3" id="KW-0238">DNA-binding</keyword>
<proteinExistence type="inferred from homology"/>
<dbReference type="PANTHER" id="PTHR30126:SF91">
    <property type="entry name" value="LYSR FAMILY TRANSCRIPTIONAL REGULATOR"/>
    <property type="match status" value="1"/>
</dbReference>
<protein>
    <submittedName>
        <fullName evidence="6">HTH-type transcriptional activator CmpR</fullName>
    </submittedName>
</protein>
<dbReference type="InterPro" id="IPR036390">
    <property type="entry name" value="WH_DNA-bd_sf"/>
</dbReference>
<dbReference type="RefSeq" id="WP_145256162.1">
    <property type="nucleotide sequence ID" value="NZ_CP036279.1"/>
</dbReference>
<keyword evidence="2" id="KW-0805">Transcription regulation</keyword>
<dbReference type="SUPFAM" id="SSF53850">
    <property type="entry name" value="Periplasmic binding protein-like II"/>
    <property type="match status" value="1"/>
</dbReference>
<evidence type="ECO:0000259" key="5">
    <source>
        <dbReference type="PROSITE" id="PS50931"/>
    </source>
</evidence>
<dbReference type="GO" id="GO:0003700">
    <property type="term" value="F:DNA-binding transcription factor activity"/>
    <property type="evidence" value="ECO:0007669"/>
    <property type="project" value="InterPro"/>
</dbReference>
<dbReference type="Proteomes" id="UP000317093">
    <property type="component" value="Chromosome"/>
</dbReference>
<dbReference type="InterPro" id="IPR000847">
    <property type="entry name" value="LysR_HTH_N"/>
</dbReference>
<accession>A0A518B085</accession>
<dbReference type="SUPFAM" id="SSF46785">
    <property type="entry name" value="Winged helix' DNA-binding domain"/>
    <property type="match status" value="1"/>
</dbReference>
<evidence type="ECO:0000256" key="4">
    <source>
        <dbReference type="ARBA" id="ARBA00023163"/>
    </source>
</evidence>
<feature type="domain" description="HTH lysR-type" evidence="5">
    <location>
        <begin position="24"/>
        <end position="81"/>
    </location>
</feature>
<keyword evidence="4" id="KW-0804">Transcription</keyword>
<dbReference type="AlphaFoldDB" id="A0A518B085"/>
<dbReference type="EMBL" id="CP036279">
    <property type="protein sequence ID" value="QDU60393.1"/>
    <property type="molecule type" value="Genomic_DNA"/>
</dbReference>